<dbReference type="Proteomes" id="UP000242254">
    <property type="component" value="Unassembled WGS sequence"/>
</dbReference>
<dbReference type="EMBL" id="KZ303842">
    <property type="protein sequence ID" value="PHZ17086.1"/>
    <property type="molecule type" value="Genomic_DNA"/>
</dbReference>
<feature type="transmembrane region" description="Helical" evidence="1">
    <location>
        <begin position="51"/>
        <end position="70"/>
    </location>
</feature>
<feature type="transmembrane region" description="Helical" evidence="1">
    <location>
        <begin position="212"/>
        <end position="236"/>
    </location>
</feature>
<feature type="transmembrane region" description="Helical" evidence="1">
    <location>
        <begin position="150"/>
        <end position="168"/>
    </location>
</feature>
<dbReference type="GeneID" id="35444520"/>
<name>A0A2G4T8T9_RHIZD</name>
<dbReference type="PANTHER" id="PTHR20948">
    <property type="entry name" value="TRANSMEMBRANE PROTEIN 164"/>
    <property type="match status" value="1"/>
</dbReference>
<sequence length="292" mass="33291">MAVLSVMYKPCISLFNRLENWVKRQGKDLPIETDWTNSTKGSWYLHPRQHAIEFLFLSIGFASATGYYLSKILDPSSMTWRILSTFKPIGPATQTERLLTLALFGSLSLTFIHKTIRKNKMFMLQPCHMGAGLLLLTLCNSNKSSIITNLLFNIYLHTQWGGIAALIFPDLRDHYLLGETFNFFAEHILILVVPVYMIYSGRYLVIPTSKDMALLSFSVFSFFHSPILQLCALKSGQNLNYMFSPPPIKLLFRFGQGYRIALYCTAFTAIFVTRYALVESILSIVPRKVLTL</sequence>
<dbReference type="Pfam" id="PF14808">
    <property type="entry name" value="TMEM164"/>
    <property type="match status" value="1"/>
</dbReference>
<keyword evidence="1" id="KW-0812">Transmembrane</keyword>
<accession>A0A2G4T8T9</accession>
<gene>
    <name evidence="2" type="ORF">RHIMIDRAFT_288062</name>
</gene>
<keyword evidence="1" id="KW-0472">Membrane</keyword>
<reference evidence="2 3" key="1">
    <citation type="journal article" date="2016" name="Proc. Natl. Acad. Sci. U.S.A.">
        <title>Lipid metabolic changes in an early divergent fungus govern the establishment of a mutualistic symbiosis with endobacteria.</title>
        <authorList>
            <person name="Lastovetsky O.A."/>
            <person name="Gaspar M.L."/>
            <person name="Mondo S.J."/>
            <person name="LaButti K.M."/>
            <person name="Sandor L."/>
            <person name="Grigoriev I.V."/>
            <person name="Henry S.A."/>
            <person name="Pawlowska T.E."/>
        </authorList>
    </citation>
    <scope>NUCLEOTIDE SEQUENCE [LARGE SCALE GENOMIC DNA]</scope>
    <source>
        <strain evidence="2 3">ATCC 52813</strain>
    </source>
</reference>
<evidence type="ECO:0000313" key="2">
    <source>
        <dbReference type="EMBL" id="PHZ17086.1"/>
    </source>
</evidence>
<evidence type="ECO:0000256" key="1">
    <source>
        <dbReference type="SAM" id="Phobius"/>
    </source>
</evidence>
<organism evidence="2 3">
    <name type="scientific">Rhizopus microsporus ATCC 52813</name>
    <dbReference type="NCBI Taxonomy" id="1340429"/>
    <lineage>
        <taxon>Eukaryota</taxon>
        <taxon>Fungi</taxon>
        <taxon>Fungi incertae sedis</taxon>
        <taxon>Mucoromycota</taxon>
        <taxon>Mucoromycotina</taxon>
        <taxon>Mucoromycetes</taxon>
        <taxon>Mucorales</taxon>
        <taxon>Mucorineae</taxon>
        <taxon>Rhizopodaceae</taxon>
        <taxon>Rhizopus</taxon>
    </lineage>
</organism>
<dbReference type="InterPro" id="IPR026508">
    <property type="entry name" value="TMEM164"/>
</dbReference>
<keyword evidence="3" id="KW-1185">Reference proteome</keyword>
<feature type="transmembrane region" description="Helical" evidence="1">
    <location>
        <begin position="256"/>
        <end position="277"/>
    </location>
</feature>
<dbReference type="AlphaFoldDB" id="A0A2G4T8T9"/>
<dbReference type="PANTHER" id="PTHR20948:SF2">
    <property type="entry name" value="TRANSMEMBRANE PROTEIN 164"/>
    <property type="match status" value="1"/>
</dbReference>
<protein>
    <submittedName>
        <fullName evidence="2">Uncharacterized protein</fullName>
    </submittedName>
</protein>
<feature type="transmembrane region" description="Helical" evidence="1">
    <location>
        <begin position="180"/>
        <end position="200"/>
    </location>
</feature>
<dbReference type="RefSeq" id="XP_023470794.1">
    <property type="nucleotide sequence ID" value="XM_023613531.1"/>
</dbReference>
<keyword evidence="1" id="KW-1133">Transmembrane helix</keyword>
<proteinExistence type="predicted"/>
<evidence type="ECO:0000313" key="3">
    <source>
        <dbReference type="Proteomes" id="UP000242254"/>
    </source>
</evidence>